<sequence length="280" mass="30786">MQTGALCRQQGQAAIETAITLTFVIVPLLILLPLMAKVTNMQHRADQAAQYTAWERTVWHQQTPSKLSAAGIPIRSDAQIAATVAPRFYGEQGRLVDSNTADWNWQTDIHPFLRFQSQRDGSNTPLLASLNGQANDSSMEDRVVASASGSSKLAIEPIARAFIDLENRHYFSSRVRTQMESIQIAPFDALELTVSGNAALLTAGWNAAGPQHVVRRIQDKPLTLPLANLNVPFLNTLRNTIGSLPYYRDIRTNRLRLGHVEPDVLPPSLLCTYGTTNCGG</sequence>
<organism evidence="2 3">
    <name type="scientific">Alkalimonas mucilaginosa</name>
    <dbReference type="NCBI Taxonomy" id="3057676"/>
    <lineage>
        <taxon>Bacteria</taxon>
        <taxon>Pseudomonadati</taxon>
        <taxon>Pseudomonadota</taxon>
        <taxon>Gammaproteobacteria</taxon>
        <taxon>Alkalimonas</taxon>
    </lineage>
</organism>
<keyword evidence="1" id="KW-0472">Membrane</keyword>
<evidence type="ECO:0008006" key="4">
    <source>
        <dbReference type="Google" id="ProtNLM"/>
    </source>
</evidence>
<dbReference type="Proteomes" id="UP001339167">
    <property type="component" value="Unassembled WGS sequence"/>
</dbReference>
<evidence type="ECO:0000256" key="1">
    <source>
        <dbReference type="SAM" id="Phobius"/>
    </source>
</evidence>
<keyword evidence="1" id="KW-1133">Transmembrane helix</keyword>
<keyword evidence="1" id="KW-0812">Transmembrane</keyword>
<dbReference type="RefSeq" id="WP_330089072.1">
    <property type="nucleotide sequence ID" value="NZ_JAUGZK010000016.1"/>
</dbReference>
<accession>A0ABU7JK05</accession>
<reference evidence="2 3" key="1">
    <citation type="submission" date="2023-06" db="EMBL/GenBank/DDBJ databases">
        <title>Alkalimonas sp., MEB004 an alkaliphilic bacterium isolated from Lonar Lake, India.</title>
        <authorList>
            <person name="Joshi A."/>
            <person name="Thite S."/>
        </authorList>
    </citation>
    <scope>NUCLEOTIDE SEQUENCE [LARGE SCALE GENOMIC DNA]</scope>
    <source>
        <strain evidence="2 3">MEB004</strain>
    </source>
</reference>
<evidence type="ECO:0000313" key="3">
    <source>
        <dbReference type="Proteomes" id="UP001339167"/>
    </source>
</evidence>
<evidence type="ECO:0000313" key="2">
    <source>
        <dbReference type="EMBL" id="MEE2025761.1"/>
    </source>
</evidence>
<name>A0ABU7JK05_9GAMM</name>
<gene>
    <name evidence="2" type="ORF">QWF21_16100</name>
</gene>
<protein>
    <recommendedName>
        <fullName evidence="4">Pilus assembly protein</fullName>
    </recommendedName>
</protein>
<proteinExistence type="predicted"/>
<feature type="transmembrane region" description="Helical" evidence="1">
    <location>
        <begin position="12"/>
        <end position="34"/>
    </location>
</feature>
<dbReference type="EMBL" id="JAUGZK010000016">
    <property type="protein sequence ID" value="MEE2025761.1"/>
    <property type="molecule type" value="Genomic_DNA"/>
</dbReference>
<comment type="caution">
    <text evidence="2">The sequence shown here is derived from an EMBL/GenBank/DDBJ whole genome shotgun (WGS) entry which is preliminary data.</text>
</comment>
<keyword evidence="3" id="KW-1185">Reference proteome</keyword>